<reference evidence="2 3" key="1">
    <citation type="submission" date="2019-08" db="EMBL/GenBank/DDBJ databases">
        <title>Flavobacterium alkalisoli sp. nov., isolated from rhizosphere soil of Suaeda salsa.</title>
        <authorList>
            <person name="Sun J.-Q."/>
            <person name="Xu L."/>
        </authorList>
    </citation>
    <scope>NUCLEOTIDE SEQUENCE [LARGE SCALE GENOMIC DNA]</scope>
    <source>
        <strain evidence="2 3">XS-5</strain>
    </source>
</reference>
<dbReference type="Proteomes" id="UP000321222">
    <property type="component" value="Chromosome"/>
</dbReference>
<feature type="transmembrane region" description="Helical" evidence="1">
    <location>
        <begin position="6"/>
        <end position="32"/>
    </location>
</feature>
<keyword evidence="3" id="KW-1185">Reference proteome</keyword>
<accession>A0A5B9FUB0</accession>
<evidence type="ECO:0000313" key="3">
    <source>
        <dbReference type="Proteomes" id="UP000321222"/>
    </source>
</evidence>
<name>A0A5B9FUB0_9FLAO</name>
<keyword evidence="1" id="KW-0812">Transmembrane</keyword>
<evidence type="ECO:0000256" key="1">
    <source>
        <dbReference type="SAM" id="Phobius"/>
    </source>
</evidence>
<dbReference type="Gene3D" id="2.60.120.460">
    <property type="entry name" value="YjbQ-like"/>
    <property type="match status" value="1"/>
</dbReference>
<dbReference type="EMBL" id="CP042831">
    <property type="protein sequence ID" value="QEE48302.1"/>
    <property type="molecule type" value="Genomic_DNA"/>
</dbReference>
<organism evidence="2 3">
    <name type="scientific">Flavobacterium alkalisoli</name>
    <dbReference type="NCBI Taxonomy" id="2602769"/>
    <lineage>
        <taxon>Bacteria</taxon>
        <taxon>Pseudomonadati</taxon>
        <taxon>Bacteroidota</taxon>
        <taxon>Flavobacteriia</taxon>
        <taxon>Flavobacteriales</taxon>
        <taxon>Flavobacteriaceae</taxon>
        <taxon>Flavobacterium</taxon>
    </lineage>
</organism>
<keyword evidence="1" id="KW-1133">Transmembrane helix</keyword>
<keyword evidence="1" id="KW-0472">Membrane</keyword>
<proteinExistence type="predicted"/>
<dbReference type="AlphaFoldDB" id="A0A5B9FUB0"/>
<protein>
    <submittedName>
        <fullName evidence="2">YjbQ family protein</fullName>
    </submittedName>
</protein>
<evidence type="ECO:0000313" key="2">
    <source>
        <dbReference type="EMBL" id="QEE48302.1"/>
    </source>
</evidence>
<gene>
    <name evidence="2" type="ORF">FUA48_01530</name>
</gene>
<sequence length="55" mass="6274">MLQFFPVAYLTAVLTAVNVSSSIVVGIIMFFIMHKSYSLYIQNNSPNLRSDLKQY</sequence>
<dbReference type="SUPFAM" id="SSF111038">
    <property type="entry name" value="YjbQ-like"/>
    <property type="match status" value="1"/>
</dbReference>
<dbReference type="InterPro" id="IPR035917">
    <property type="entry name" value="YjbQ-like_sf"/>
</dbReference>
<dbReference type="KEGG" id="fak:FUA48_01530"/>